<keyword evidence="1" id="KW-0805">Transcription regulation</keyword>
<reference evidence="6 7" key="1">
    <citation type="submission" date="2017-05" db="EMBL/GenBank/DDBJ databases">
        <authorList>
            <person name="Varghese N."/>
            <person name="Submissions S."/>
        </authorList>
    </citation>
    <scope>NUCLEOTIDE SEQUENCE [LARGE SCALE GENOMIC DNA]</scope>
    <source>
        <strain evidence="6 7">DSM 28009</strain>
    </source>
</reference>
<keyword evidence="7" id="KW-1185">Reference proteome</keyword>
<dbReference type="PRINTS" id="PR00455">
    <property type="entry name" value="HTHTETR"/>
</dbReference>
<dbReference type="AlphaFoldDB" id="A0A521BTK8"/>
<evidence type="ECO:0000256" key="1">
    <source>
        <dbReference type="ARBA" id="ARBA00023015"/>
    </source>
</evidence>
<dbReference type="EMBL" id="FXTE01000001">
    <property type="protein sequence ID" value="SMO50514.1"/>
    <property type="molecule type" value="Genomic_DNA"/>
</dbReference>
<dbReference type="RefSeq" id="WP_142634953.1">
    <property type="nucleotide sequence ID" value="NZ_CANMDC010000007.1"/>
</dbReference>
<protein>
    <submittedName>
        <fullName evidence="6">Transcriptional regulator, TetR family</fullName>
    </submittedName>
</protein>
<name>A0A521BTK8_9RHOB</name>
<feature type="DNA-binding region" description="H-T-H motif" evidence="4">
    <location>
        <begin position="30"/>
        <end position="49"/>
    </location>
</feature>
<dbReference type="PANTHER" id="PTHR30055">
    <property type="entry name" value="HTH-TYPE TRANSCRIPTIONAL REGULATOR RUTR"/>
    <property type="match status" value="1"/>
</dbReference>
<dbReference type="PROSITE" id="PS50977">
    <property type="entry name" value="HTH_TETR_2"/>
    <property type="match status" value="1"/>
</dbReference>
<evidence type="ECO:0000313" key="6">
    <source>
        <dbReference type="EMBL" id="SMO50514.1"/>
    </source>
</evidence>
<dbReference type="InterPro" id="IPR001647">
    <property type="entry name" value="HTH_TetR"/>
</dbReference>
<dbReference type="InterPro" id="IPR009057">
    <property type="entry name" value="Homeodomain-like_sf"/>
</dbReference>
<proteinExistence type="predicted"/>
<sequence length="192" mass="21034">MRDFVLDAKCLAILDSARKAFAAYGFKKTSMDEIAKGVGISRPALYLYFDNKEAILRRLTELHYEEKIEAVAKALQADGSVSQIIGQAIHVQTDGMAQIMSSPHGMELLDAGKSLASDIITQGEARLQSLYTGWLQKEASNDRARLFDGARETAETIASALRGNKISATDFQEFDRMNSNLAAMIGAALEIR</sequence>
<evidence type="ECO:0000313" key="7">
    <source>
        <dbReference type="Proteomes" id="UP000319555"/>
    </source>
</evidence>
<evidence type="ECO:0000256" key="2">
    <source>
        <dbReference type="ARBA" id="ARBA00023125"/>
    </source>
</evidence>
<keyword evidence="3" id="KW-0804">Transcription</keyword>
<evidence type="ECO:0000256" key="4">
    <source>
        <dbReference type="PROSITE-ProRule" id="PRU00335"/>
    </source>
</evidence>
<dbReference type="InterPro" id="IPR050109">
    <property type="entry name" value="HTH-type_TetR-like_transc_reg"/>
</dbReference>
<dbReference type="SUPFAM" id="SSF46689">
    <property type="entry name" value="Homeodomain-like"/>
    <property type="match status" value="1"/>
</dbReference>
<organism evidence="6 7">
    <name type="scientific">Ruegeria faecimaris</name>
    <dbReference type="NCBI Taxonomy" id="686389"/>
    <lineage>
        <taxon>Bacteria</taxon>
        <taxon>Pseudomonadati</taxon>
        <taxon>Pseudomonadota</taxon>
        <taxon>Alphaproteobacteria</taxon>
        <taxon>Rhodobacterales</taxon>
        <taxon>Roseobacteraceae</taxon>
        <taxon>Ruegeria</taxon>
    </lineage>
</organism>
<dbReference type="Proteomes" id="UP000319555">
    <property type="component" value="Unassembled WGS sequence"/>
</dbReference>
<keyword evidence="2 4" id="KW-0238">DNA-binding</keyword>
<dbReference type="PROSITE" id="PS01081">
    <property type="entry name" value="HTH_TETR_1"/>
    <property type="match status" value="1"/>
</dbReference>
<feature type="domain" description="HTH tetR-type" evidence="5">
    <location>
        <begin position="7"/>
        <end position="67"/>
    </location>
</feature>
<dbReference type="GO" id="GO:0000976">
    <property type="term" value="F:transcription cis-regulatory region binding"/>
    <property type="evidence" value="ECO:0007669"/>
    <property type="project" value="TreeGrafter"/>
</dbReference>
<evidence type="ECO:0000256" key="3">
    <source>
        <dbReference type="ARBA" id="ARBA00023163"/>
    </source>
</evidence>
<accession>A0A521BTK8</accession>
<dbReference type="PANTHER" id="PTHR30055:SF234">
    <property type="entry name" value="HTH-TYPE TRANSCRIPTIONAL REGULATOR BETI"/>
    <property type="match status" value="1"/>
</dbReference>
<evidence type="ECO:0000259" key="5">
    <source>
        <dbReference type="PROSITE" id="PS50977"/>
    </source>
</evidence>
<dbReference type="OrthoDB" id="9802802at2"/>
<dbReference type="Pfam" id="PF00440">
    <property type="entry name" value="TetR_N"/>
    <property type="match status" value="1"/>
</dbReference>
<dbReference type="FunFam" id="1.10.10.60:FF:000141">
    <property type="entry name" value="TetR family transcriptional regulator"/>
    <property type="match status" value="1"/>
</dbReference>
<dbReference type="InterPro" id="IPR023772">
    <property type="entry name" value="DNA-bd_HTH_TetR-type_CS"/>
</dbReference>
<gene>
    <name evidence="6" type="ORF">SAMN06265380_1011199</name>
</gene>
<dbReference type="GO" id="GO:0003700">
    <property type="term" value="F:DNA-binding transcription factor activity"/>
    <property type="evidence" value="ECO:0007669"/>
    <property type="project" value="TreeGrafter"/>
</dbReference>
<dbReference type="Gene3D" id="1.10.357.10">
    <property type="entry name" value="Tetracycline Repressor, domain 2"/>
    <property type="match status" value="1"/>
</dbReference>